<reference evidence="3" key="1">
    <citation type="journal article" date="2009" name="PLoS ONE">
        <title>Methylobacterium genome sequences: a reference blueprint to investigate microbial metabolism of C1 compounds from natural and industrial sources.</title>
        <authorList>
            <person name="Vuilleumier S."/>
            <person name="Chistoserdova L."/>
            <person name="Lee M.-C."/>
            <person name="Bringel F."/>
            <person name="Lajus A."/>
            <person name="Zhou Y."/>
            <person name="Gourion B."/>
            <person name="Barbe V."/>
            <person name="Chang J."/>
            <person name="Cruveiller S."/>
            <person name="Dossat C."/>
            <person name="Gillett W."/>
            <person name="Gruffaz C."/>
            <person name="Haugen E."/>
            <person name="Hourcade E."/>
            <person name="Levy R."/>
            <person name="Mangenot S."/>
            <person name="Muller E."/>
            <person name="Nadalig T."/>
            <person name="Pagni M."/>
            <person name="Penny C."/>
            <person name="Peyraud R."/>
            <person name="Robinson D.G."/>
            <person name="Roche D."/>
            <person name="Rouy Z."/>
            <person name="Saenampechek C."/>
            <person name="Salvignol G."/>
            <person name="Vallenet D."/>
            <person name="Wu Z."/>
            <person name="Marx C.J."/>
            <person name="Vorholt J.A."/>
            <person name="Olson M.V."/>
            <person name="Kaul R."/>
            <person name="Weissenbach J."/>
            <person name="Medigue C."/>
            <person name="Lidstrom M.E."/>
        </authorList>
    </citation>
    <scope>NUCLEOTIDE SEQUENCE [LARGE SCALE GENOMIC DNA]</scope>
    <source>
        <strain evidence="3">DSM 6343 / CIP 106787 / DM4</strain>
        <plasmid evidence="3">p1METDI</plasmid>
    </source>
</reference>
<protein>
    <submittedName>
        <fullName evidence="2">Uncharacterized protein</fullName>
    </submittedName>
</protein>
<keyword evidence="1" id="KW-0812">Transmembrane</keyword>
<gene>
    <name evidence="2" type="ORF">METD_P1METDI0135</name>
</gene>
<geneLocation type="plasmid" evidence="2 3">
    <name>p1METDI</name>
</geneLocation>
<dbReference type="Proteomes" id="UP000008070">
    <property type="component" value="Plasmid p1METDI"/>
</dbReference>
<accession>C7CN93</accession>
<proteinExistence type="predicted"/>
<dbReference type="EMBL" id="FP103043">
    <property type="protein sequence ID" value="CAX17123.1"/>
    <property type="molecule type" value="Genomic_DNA"/>
</dbReference>
<dbReference type="HOGENOM" id="CLU_1545835_0_0_5"/>
<dbReference type="KEGG" id="mdi:p1METDI0135"/>
<keyword evidence="1" id="KW-0472">Membrane</keyword>
<name>C7CN93_METED</name>
<evidence type="ECO:0000256" key="1">
    <source>
        <dbReference type="SAM" id="Phobius"/>
    </source>
</evidence>
<organism evidence="2 3">
    <name type="scientific">Methylorubrum extorquens (strain DSM 6343 / CIP 106787 / DM4)</name>
    <name type="common">Methylobacterium extorquens</name>
    <dbReference type="NCBI Taxonomy" id="661410"/>
    <lineage>
        <taxon>Bacteria</taxon>
        <taxon>Pseudomonadati</taxon>
        <taxon>Pseudomonadota</taxon>
        <taxon>Alphaproteobacteria</taxon>
        <taxon>Hyphomicrobiales</taxon>
        <taxon>Methylobacteriaceae</taxon>
        <taxon>Methylorubrum</taxon>
    </lineage>
</organism>
<feature type="transmembrane region" description="Helical" evidence="1">
    <location>
        <begin position="122"/>
        <end position="142"/>
    </location>
</feature>
<evidence type="ECO:0000313" key="3">
    <source>
        <dbReference type="Proteomes" id="UP000008070"/>
    </source>
</evidence>
<keyword evidence="1" id="KW-1133">Transmembrane helix</keyword>
<evidence type="ECO:0000313" key="2">
    <source>
        <dbReference type="EMBL" id="CAX17123.1"/>
    </source>
</evidence>
<sequence>MTQMGIVSFVRARLARRVGPEHRSFAAMGGTVLGGTHALCPTCRRGRLMSDPEALDRRRCDDPNCGATFSLAELGRTYALDGTDPRTLAAYERQQALTLFVAAEIIGVLAAAWAIYARSWLTLFGAALLCLVVCATAMVSRYRAWQIEHGRLFEARAPLWAFAVSEVQGLVRRSGR</sequence>
<dbReference type="AlphaFoldDB" id="C7CN93"/>
<keyword evidence="2" id="KW-0614">Plasmid</keyword>
<feature type="transmembrane region" description="Helical" evidence="1">
    <location>
        <begin position="96"/>
        <end position="116"/>
    </location>
</feature>